<sequence length="86" mass="9525">MSLETILAIFSTLFGGTGVFAFLGARKERIAQSKITEASAAEAVQKIYHQMIIDTNVKMNQMQEEINSLKVALKTQVDKCNNCSKK</sequence>
<dbReference type="OrthoDB" id="9956620at2"/>
<dbReference type="AlphaFoldDB" id="V6SVE2"/>
<evidence type="ECO:0000313" key="3">
    <source>
        <dbReference type="Proteomes" id="UP000018004"/>
    </source>
</evidence>
<keyword evidence="1" id="KW-0812">Transmembrane</keyword>
<keyword evidence="3" id="KW-1185">Reference proteome</keyword>
<name>V6SVE2_9FLAO</name>
<protein>
    <submittedName>
        <fullName evidence="2">Uncharacterized protein</fullName>
    </submittedName>
</protein>
<keyword evidence="1" id="KW-1133">Transmembrane helix</keyword>
<dbReference type="PATRIC" id="fig|1341181.4.peg.1732"/>
<dbReference type="STRING" id="1341181.FLJC2902T_17590"/>
<gene>
    <name evidence="2" type="ORF">FLJC2902T_17590</name>
</gene>
<dbReference type="RefSeq" id="WP_023579383.1">
    <property type="nucleotide sequence ID" value="NZ_AVGG01000007.1"/>
</dbReference>
<proteinExistence type="predicted"/>
<organism evidence="2 3">
    <name type="scientific">Flavobacterium limnosediminis JC2902</name>
    <dbReference type="NCBI Taxonomy" id="1341181"/>
    <lineage>
        <taxon>Bacteria</taxon>
        <taxon>Pseudomonadati</taxon>
        <taxon>Bacteroidota</taxon>
        <taxon>Flavobacteriia</taxon>
        <taxon>Flavobacteriales</taxon>
        <taxon>Flavobacteriaceae</taxon>
        <taxon>Flavobacterium</taxon>
    </lineage>
</organism>
<reference evidence="2 3" key="1">
    <citation type="submission" date="2013-08" db="EMBL/GenBank/DDBJ databases">
        <title>Flavobacterium limnosediminis JC2902 genome sequencing.</title>
        <authorList>
            <person name="Lee K."/>
            <person name="Yi H."/>
            <person name="Park S."/>
            <person name="Chun J."/>
        </authorList>
    </citation>
    <scope>NUCLEOTIDE SEQUENCE [LARGE SCALE GENOMIC DNA]</scope>
    <source>
        <strain evidence="2 3">JC2902</strain>
    </source>
</reference>
<keyword evidence="1" id="KW-0472">Membrane</keyword>
<evidence type="ECO:0000313" key="2">
    <source>
        <dbReference type="EMBL" id="ESU28400.1"/>
    </source>
</evidence>
<accession>V6SVE2</accession>
<dbReference type="Proteomes" id="UP000018004">
    <property type="component" value="Unassembled WGS sequence"/>
</dbReference>
<dbReference type="EMBL" id="AVGG01000007">
    <property type="protein sequence ID" value="ESU28400.1"/>
    <property type="molecule type" value="Genomic_DNA"/>
</dbReference>
<evidence type="ECO:0000256" key="1">
    <source>
        <dbReference type="SAM" id="Phobius"/>
    </source>
</evidence>
<feature type="transmembrane region" description="Helical" evidence="1">
    <location>
        <begin position="6"/>
        <end position="25"/>
    </location>
</feature>
<comment type="caution">
    <text evidence="2">The sequence shown here is derived from an EMBL/GenBank/DDBJ whole genome shotgun (WGS) entry which is preliminary data.</text>
</comment>
<dbReference type="eggNOG" id="ENOG502ZYNS">
    <property type="taxonomic scope" value="Bacteria"/>
</dbReference>